<evidence type="ECO:0000256" key="2">
    <source>
        <dbReference type="SAM" id="Phobius"/>
    </source>
</evidence>
<accession>A8NM40</accession>
<keyword evidence="4" id="KW-1185">Reference proteome</keyword>
<evidence type="ECO:0000256" key="1">
    <source>
        <dbReference type="SAM" id="Coils"/>
    </source>
</evidence>
<evidence type="ECO:0000313" key="4">
    <source>
        <dbReference type="Proteomes" id="UP000001861"/>
    </source>
</evidence>
<dbReference type="KEGG" id="cci:CC1G_08485"/>
<evidence type="ECO:0000313" key="3">
    <source>
        <dbReference type="EMBL" id="EAU87014.2"/>
    </source>
</evidence>
<dbReference type="RefSeq" id="XP_001834840.2">
    <property type="nucleotide sequence ID" value="XM_001834788.2"/>
</dbReference>
<gene>
    <name evidence="3" type="ORF">CC1G_08485</name>
</gene>
<proteinExistence type="predicted"/>
<dbReference type="VEuPathDB" id="FungiDB:CC1G_08485"/>
<feature type="transmembrane region" description="Helical" evidence="2">
    <location>
        <begin position="37"/>
        <end position="58"/>
    </location>
</feature>
<dbReference type="Proteomes" id="UP000001861">
    <property type="component" value="Unassembled WGS sequence"/>
</dbReference>
<keyword evidence="2" id="KW-1133">Transmembrane helix</keyword>
<dbReference type="AlphaFoldDB" id="A8NM40"/>
<sequence>MTSTAHVLESLVDANIMEEFDEILNCGAVPVIGLMPIALMTIGVVLVSLLVFVVFALLSKGKRKVKCTGACKKPPLEAVPGSRMSVEIKLTGFDELKDEVTKLQKQVAEETEGRARDAKDSRDTIRTLEERLLKAEGRFPRSKKRLQGKDQ</sequence>
<dbReference type="EMBL" id="AACS02000012">
    <property type="protein sequence ID" value="EAU87014.2"/>
    <property type="molecule type" value="Genomic_DNA"/>
</dbReference>
<dbReference type="HOGENOM" id="CLU_1731367_0_0_1"/>
<protein>
    <submittedName>
        <fullName evidence="3">Uncharacterized protein</fullName>
    </submittedName>
</protein>
<organism evidence="3 4">
    <name type="scientific">Coprinopsis cinerea (strain Okayama-7 / 130 / ATCC MYA-4618 / FGSC 9003)</name>
    <name type="common">Inky cap fungus</name>
    <name type="synonym">Hormographiella aspergillata</name>
    <dbReference type="NCBI Taxonomy" id="240176"/>
    <lineage>
        <taxon>Eukaryota</taxon>
        <taxon>Fungi</taxon>
        <taxon>Dikarya</taxon>
        <taxon>Basidiomycota</taxon>
        <taxon>Agaricomycotina</taxon>
        <taxon>Agaricomycetes</taxon>
        <taxon>Agaricomycetidae</taxon>
        <taxon>Agaricales</taxon>
        <taxon>Agaricineae</taxon>
        <taxon>Psathyrellaceae</taxon>
        <taxon>Coprinopsis</taxon>
    </lineage>
</organism>
<keyword evidence="1" id="KW-0175">Coiled coil</keyword>
<dbReference type="InParanoid" id="A8NM40"/>
<keyword evidence="2" id="KW-0812">Transmembrane</keyword>
<reference evidence="3 4" key="1">
    <citation type="journal article" date="2010" name="Proc. Natl. Acad. Sci. U.S.A.">
        <title>Insights into evolution of multicellular fungi from the assembled chromosomes of the mushroom Coprinopsis cinerea (Coprinus cinereus).</title>
        <authorList>
            <person name="Stajich J.E."/>
            <person name="Wilke S.K."/>
            <person name="Ahren D."/>
            <person name="Au C.H."/>
            <person name="Birren B.W."/>
            <person name="Borodovsky M."/>
            <person name="Burns C."/>
            <person name="Canback B."/>
            <person name="Casselton L.A."/>
            <person name="Cheng C.K."/>
            <person name="Deng J."/>
            <person name="Dietrich F.S."/>
            <person name="Fargo D.C."/>
            <person name="Farman M.L."/>
            <person name="Gathman A.C."/>
            <person name="Goldberg J."/>
            <person name="Guigo R."/>
            <person name="Hoegger P.J."/>
            <person name="Hooker J.B."/>
            <person name="Huggins A."/>
            <person name="James T.Y."/>
            <person name="Kamada T."/>
            <person name="Kilaru S."/>
            <person name="Kodira C."/>
            <person name="Kues U."/>
            <person name="Kupfer D."/>
            <person name="Kwan H.S."/>
            <person name="Lomsadze A."/>
            <person name="Li W."/>
            <person name="Lilly W.W."/>
            <person name="Ma L.J."/>
            <person name="Mackey A.J."/>
            <person name="Manning G."/>
            <person name="Martin F."/>
            <person name="Muraguchi H."/>
            <person name="Natvig D.O."/>
            <person name="Palmerini H."/>
            <person name="Ramesh M.A."/>
            <person name="Rehmeyer C.J."/>
            <person name="Roe B.A."/>
            <person name="Shenoy N."/>
            <person name="Stanke M."/>
            <person name="Ter-Hovhannisyan V."/>
            <person name="Tunlid A."/>
            <person name="Velagapudi R."/>
            <person name="Vision T.J."/>
            <person name="Zeng Q."/>
            <person name="Zolan M.E."/>
            <person name="Pukkila P.J."/>
        </authorList>
    </citation>
    <scope>NUCLEOTIDE SEQUENCE [LARGE SCALE GENOMIC DNA]</scope>
    <source>
        <strain evidence="4">Okayama-7 / 130 / ATCC MYA-4618 / FGSC 9003</strain>
    </source>
</reference>
<comment type="caution">
    <text evidence="3">The sequence shown here is derived from an EMBL/GenBank/DDBJ whole genome shotgun (WGS) entry which is preliminary data.</text>
</comment>
<keyword evidence="2" id="KW-0472">Membrane</keyword>
<feature type="coiled-coil region" evidence="1">
    <location>
        <begin position="93"/>
        <end position="138"/>
    </location>
</feature>
<name>A8NM40_COPC7</name>
<dbReference type="GeneID" id="6011358"/>